<gene>
    <name evidence="2" type="ORF">HJ583_013575</name>
</gene>
<dbReference type="Proteomes" id="UP000778523">
    <property type="component" value="Unassembled WGS sequence"/>
</dbReference>
<comment type="caution">
    <text evidence="2">The sequence shown here is derived from an EMBL/GenBank/DDBJ whole genome shotgun (WGS) entry which is preliminary data.</text>
</comment>
<evidence type="ECO:0000256" key="1">
    <source>
        <dbReference type="SAM" id="Phobius"/>
    </source>
</evidence>
<dbReference type="EMBL" id="JABCSC020000003">
    <property type="protein sequence ID" value="NSL56064.1"/>
    <property type="molecule type" value="Genomic_DNA"/>
</dbReference>
<feature type="transmembrane region" description="Helical" evidence="1">
    <location>
        <begin position="40"/>
        <end position="59"/>
    </location>
</feature>
<sequence>MSENLLLWLCMLAGGLLTFATRAAFLLGGRRFHPGPRFRLMLGYVPPAVLAALIAPEIFVSKGVLLSDPANPRLWAALAAALVAWKTRSVLATIAVGLLLVWCLPYLLGLL</sequence>
<feature type="transmembrane region" description="Helical" evidence="1">
    <location>
        <begin position="90"/>
        <end position="108"/>
    </location>
</feature>
<keyword evidence="1" id="KW-0472">Membrane</keyword>
<proteinExistence type="predicted"/>
<evidence type="ECO:0000313" key="2">
    <source>
        <dbReference type="EMBL" id="NSL56064.1"/>
    </source>
</evidence>
<accession>A0ABX2IN11</accession>
<reference evidence="2 3" key="1">
    <citation type="submission" date="2020-06" db="EMBL/GenBank/DDBJ databases">
        <title>Draft genome of Uliginosibacterium sp. IMCC34675.</title>
        <authorList>
            <person name="Song J."/>
        </authorList>
    </citation>
    <scope>NUCLEOTIDE SEQUENCE [LARGE SCALE GENOMIC DNA]</scope>
    <source>
        <strain evidence="2 3">IMCC34675</strain>
    </source>
</reference>
<organism evidence="2 3">
    <name type="scientific">Uliginosibacterium aquaticum</name>
    <dbReference type="NCBI Taxonomy" id="2731212"/>
    <lineage>
        <taxon>Bacteria</taxon>
        <taxon>Pseudomonadati</taxon>
        <taxon>Pseudomonadota</taxon>
        <taxon>Betaproteobacteria</taxon>
        <taxon>Rhodocyclales</taxon>
        <taxon>Zoogloeaceae</taxon>
        <taxon>Uliginosibacterium</taxon>
    </lineage>
</organism>
<keyword evidence="1" id="KW-0812">Transmembrane</keyword>
<feature type="transmembrane region" description="Helical" evidence="1">
    <location>
        <begin position="6"/>
        <end position="28"/>
    </location>
</feature>
<dbReference type="RefSeq" id="WP_170022415.1">
    <property type="nucleotide sequence ID" value="NZ_JABCSC020000003.1"/>
</dbReference>
<name>A0ABX2IN11_9RHOO</name>
<protein>
    <submittedName>
        <fullName evidence="2">AzlD domain-containing protein</fullName>
    </submittedName>
</protein>
<keyword evidence="1" id="KW-1133">Transmembrane helix</keyword>
<dbReference type="Pfam" id="PF05437">
    <property type="entry name" value="AzlD"/>
    <property type="match status" value="1"/>
</dbReference>
<evidence type="ECO:0000313" key="3">
    <source>
        <dbReference type="Proteomes" id="UP000778523"/>
    </source>
</evidence>
<dbReference type="InterPro" id="IPR008407">
    <property type="entry name" value="Brnchd-chn_aa_trnsp_AzlD"/>
</dbReference>
<keyword evidence="3" id="KW-1185">Reference proteome</keyword>